<sequence>MSRLVLELILFLGLRRFDLIRIGKKHVKDNILYISTKKTGTTVNVPIFEYFQKYLDTVGKNQDTFLINTHECHFSSSGSFGKSV</sequence>
<dbReference type="eggNOG" id="COG0582">
    <property type="taxonomic scope" value="Bacteria"/>
</dbReference>
<dbReference type="InterPro" id="IPR011010">
    <property type="entry name" value="DNA_brk_join_enz"/>
</dbReference>
<evidence type="ECO:0000256" key="1">
    <source>
        <dbReference type="ARBA" id="ARBA00023172"/>
    </source>
</evidence>
<gene>
    <name evidence="2" type="ORF">lam_554</name>
</gene>
<dbReference type="GO" id="GO:0006310">
    <property type="term" value="P:DNA recombination"/>
    <property type="evidence" value="ECO:0007669"/>
    <property type="project" value="UniProtKB-KW"/>
</dbReference>
<organism evidence="2 3">
    <name type="scientific">Candidatus Liberibacter americanus str. Sao Paulo</name>
    <dbReference type="NCBI Taxonomy" id="1261131"/>
    <lineage>
        <taxon>Bacteria</taxon>
        <taxon>Pseudomonadati</taxon>
        <taxon>Pseudomonadota</taxon>
        <taxon>Alphaproteobacteria</taxon>
        <taxon>Hyphomicrobiales</taxon>
        <taxon>Rhizobiaceae</taxon>
        <taxon>Liberibacter</taxon>
    </lineage>
</organism>
<protein>
    <recommendedName>
        <fullName evidence="4">Tyr recombinase domain-containing protein</fullName>
    </recommendedName>
</protein>
<dbReference type="Proteomes" id="UP000017862">
    <property type="component" value="Chromosome"/>
</dbReference>
<dbReference type="InterPro" id="IPR013762">
    <property type="entry name" value="Integrase-like_cat_sf"/>
</dbReference>
<keyword evidence="3" id="KW-1185">Reference proteome</keyword>
<name>U6B4B1_9HYPH</name>
<dbReference type="AlphaFoldDB" id="U6B4B1"/>
<evidence type="ECO:0000313" key="3">
    <source>
        <dbReference type="Proteomes" id="UP000017862"/>
    </source>
</evidence>
<proteinExistence type="predicted"/>
<dbReference type="HOGENOM" id="CLU_2521447_0_0_5"/>
<keyword evidence="1" id="KW-0233">DNA recombination</keyword>
<evidence type="ECO:0008006" key="4">
    <source>
        <dbReference type="Google" id="ProtNLM"/>
    </source>
</evidence>
<dbReference type="STRING" id="1261131.lam_554"/>
<dbReference type="GO" id="GO:0015074">
    <property type="term" value="P:DNA integration"/>
    <property type="evidence" value="ECO:0007669"/>
    <property type="project" value="InterPro"/>
</dbReference>
<reference evidence="2 3" key="1">
    <citation type="journal article" date="2014" name="Mol. Plant Microbe Interact.">
        <title>The complete genome sequence of Candidatus Liberibacter americanus, associated with citrus Huanglongbing.</title>
        <authorList>
            <person name="Wulff N.A."/>
            <person name="Zhang S."/>
            <person name="Setubal J.C."/>
            <person name="Almeida N.F."/>
            <person name="Martins E.C."/>
            <person name="Harakava R."/>
            <person name="Kumar D."/>
            <person name="Rangel L.T."/>
            <person name="Foissac X."/>
            <person name="Bove J."/>
            <person name="Gabriel D.W."/>
        </authorList>
    </citation>
    <scope>NUCLEOTIDE SEQUENCE [LARGE SCALE GENOMIC DNA]</scope>
    <source>
        <strain evidence="2 3">Sao Paulo</strain>
    </source>
</reference>
<dbReference type="KEGG" id="lar:lam_554"/>
<dbReference type="SUPFAM" id="SSF56349">
    <property type="entry name" value="DNA breaking-rejoining enzymes"/>
    <property type="match status" value="1"/>
</dbReference>
<dbReference type="Gene3D" id="1.10.443.10">
    <property type="entry name" value="Intergrase catalytic core"/>
    <property type="match status" value="1"/>
</dbReference>
<accession>U6B4B1</accession>
<dbReference type="EMBL" id="CP006604">
    <property type="protein sequence ID" value="AHA27904.1"/>
    <property type="molecule type" value="Genomic_DNA"/>
</dbReference>
<evidence type="ECO:0000313" key="2">
    <source>
        <dbReference type="EMBL" id="AHA27904.1"/>
    </source>
</evidence>
<dbReference type="GO" id="GO:0003677">
    <property type="term" value="F:DNA binding"/>
    <property type="evidence" value="ECO:0007669"/>
    <property type="project" value="InterPro"/>
</dbReference>
<dbReference type="PATRIC" id="fig|1261131.3.peg.528"/>
<dbReference type="RefSeq" id="WP_007557245.1">
    <property type="nucleotide sequence ID" value="NC_022793.1"/>
</dbReference>